<comment type="caution">
    <text evidence="1">The sequence shown here is derived from an EMBL/GenBank/DDBJ whole genome shotgun (WGS) entry which is preliminary data.</text>
</comment>
<dbReference type="NCBIfam" id="TIGR00741">
    <property type="entry name" value="yfiA"/>
    <property type="match status" value="1"/>
</dbReference>
<protein>
    <recommendedName>
        <fullName evidence="3">Ribosome-associated translation inhibitor RaiA</fullName>
    </recommendedName>
</protein>
<dbReference type="Proteomes" id="UP001501496">
    <property type="component" value="Unassembled WGS sequence"/>
</dbReference>
<accession>A0ABP8C2V6</accession>
<organism evidence="1 2">
    <name type="scientific">Postechiella marina</name>
    <dbReference type="NCBI Taxonomy" id="943941"/>
    <lineage>
        <taxon>Bacteria</taxon>
        <taxon>Pseudomonadati</taxon>
        <taxon>Bacteroidota</taxon>
        <taxon>Flavobacteriia</taxon>
        <taxon>Flavobacteriales</taxon>
        <taxon>Flavobacteriaceae</taxon>
        <taxon>Postechiella</taxon>
    </lineage>
</organism>
<dbReference type="Pfam" id="PF02482">
    <property type="entry name" value="Ribosomal_S30AE"/>
    <property type="match status" value="1"/>
</dbReference>
<evidence type="ECO:0000313" key="1">
    <source>
        <dbReference type="EMBL" id="GAA4232622.1"/>
    </source>
</evidence>
<gene>
    <name evidence="1" type="ORF">GCM10022291_07800</name>
</gene>
<dbReference type="Gene3D" id="3.30.160.100">
    <property type="entry name" value="Ribosome hibernation promotion factor-like"/>
    <property type="match status" value="1"/>
</dbReference>
<keyword evidence="2" id="KW-1185">Reference proteome</keyword>
<proteinExistence type="predicted"/>
<dbReference type="InterPro" id="IPR036567">
    <property type="entry name" value="RHF-like"/>
</dbReference>
<name>A0ABP8C2V6_9FLAO</name>
<reference evidence="2" key="1">
    <citation type="journal article" date="2019" name="Int. J. Syst. Evol. Microbiol.">
        <title>The Global Catalogue of Microorganisms (GCM) 10K type strain sequencing project: providing services to taxonomists for standard genome sequencing and annotation.</title>
        <authorList>
            <consortium name="The Broad Institute Genomics Platform"/>
            <consortium name="The Broad Institute Genome Sequencing Center for Infectious Disease"/>
            <person name="Wu L."/>
            <person name="Ma J."/>
        </authorList>
    </citation>
    <scope>NUCLEOTIDE SEQUENCE [LARGE SCALE GENOMIC DNA]</scope>
    <source>
        <strain evidence="2">JCM 17630</strain>
    </source>
</reference>
<dbReference type="EMBL" id="BAABCA010000002">
    <property type="protein sequence ID" value="GAA4232622.1"/>
    <property type="molecule type" value="Genomic_DNA"/>
</dbReference>
<evidence type="ECO:0000313" key="2">
    <source>
        <dbReference type="Proteomes" id="UP001501496"/>
    </source>
</evidence>
<sequence length="99" mass="11584">MQIIYEYHNVSASKGLELMAKEKLENLKKKFDFVHRADVFFKLENRTDNEEQICDIRLSMIGPRLFASTNAETFEAAISETIRDLEDQLTKKKGKMRAR</sequence>
<evidence type="ECO:0008006" key="3">
    <source>
        <dbReference type="Google" id="ProtNLM"/>
    </source>
</evidence>
<dbReference type="InterPro" id="IPR003489">
    <property type="entry name" value="RHF/RaiA"/>
</dbReference>
<dbReference type="SUPFAM" id="SSF69754">
    <property type="entry name" value="Ribosome binding protein Y (YfiA homologue)"/>
    <property type="match status" value="1"/>
</dbReference>
<dbReference type="RefSeq" id="WP_344786773.1">
    <property type="nucleotide sequence ID" value="NZ_BAABCA010000002.1"/>
</dbReference>